<accession>A0A839ASG7</accession>
<comment type="caution">
    <text evidence="1">The sequence shown here is derived from an EMBL/GenBank/DDBJ whole genome shotgun (WGS) entry which is preliminary data.</text>
</comment>
<reference evidence="1 2" key="1">
    <citation type="submission" date="2020-07" db="EMBL/GenBank/DDBJ databases">
        <title>Bacterium isolated from marine sediment.</title>
        <authorList>
            <person name="Shang D."/>
            <person name="Du Z.-J."/>
        </authorList>
    </citation>
    <scope>NUCLEOTIDE SEQUENCE [LARGE SCALE GENOMIC DNA]</scope>
    <source>
        <strain evidence="1 2">S7007</strain>
    </source>
</reference>
<dbReference type="PROSITE" id="PS51257">
    <property type="entry name" value="PROKAR_LIPOPROTEIN"/>
    <property type="match status" value="1"/>
</dbReference>
<dbReference type="AlphaFoldDB" id="A0A839ASG7"/>
<dbReference type="RefSeq" id="WP_182125563.1">
    <property type="nucleotide sequence ID" value="NZ_JACGLS010000005.1"/>
</dbReference>
<name>A0A839ASG7_9FLAO</name>
<evidence type="ECO:0000313" key="2">
    <source>
        <dbReference type="Proteomes" id="UP000563906"/>
    </source>
</evidence>
<dbReference type="Proteomes" id="UP000563906">
    <property type="component" value="Unassembled WGS sequence"/>
</dbReference>
<sequence>MKNIIFIFTVFFTISFVSCSDSDSEDVNVFSEGYLEVNIEGDFYRKDFKLTNLDEASTGSISYDNDNNINIILKINDLNDRISLTIDDVKGVGVFEIKGYTSTSISYYDGEIENIYHTNYNSGSGISIGKIVVSKLDIENKIIEGTFEGRLIEGKGLRDTLLISEGKFSGTYIKIGL</sequence>
<keyword evidence="2" id="KW-1185">Reference proteome</keyword>
<dbReference type="EMBL" id="JACGLS010000005">
    <property type="protein sequence ID" value="MBA6157064.1"/>
    <property type="molecule type" value="Genomic_DNA"/>
</dbReference>
<proteinExistence type="predicted"/>
<evidence type="ECO:0000313" key="1">
    <source>
        <dbReference type="EMBL" id="MBA6157064.1"/>
    </source>
</evidence>
<protein>
    <submittedName>
        <fullName evidence="1">Uncharacterized protein</fullName>
    </submittedName>
</protein>
<gene>
    <name evidence="1" type="ORF">H3Z83_11095</name>
</gene>
<organism evidence="1 2">
    <name type="scientific">Tenacibaculum pelagium</name>
    <dbReference type="NCBI Taxonomy" id="2759527"/>
    <lineage>
        <taxon>Bacteria</taxon>
        <taxon>Pseudomonadati</taxon>
        <taxon>Bacteroidota</taxon>
        <taxon>Flavobacteriia</taxon>
        <taxon>Flavobacteriales</taxon>
        <taxon>Flavobacteriaceae</taxon>
        <taxon>Tenacibaculum</taxon>
    </lineage>
</organism>